<evidence type="ECO:0000313" key="2">
    <source>
        <dbReference type="Proteomes" id="UP001141327"/>
    </source>
</evidence>
<comment type="caution">
    <text evidence="1">The sequence shown here is derived from an EMBL/GenBank/DDBJ whole genome shotgun (WGS) entry which is preliminary data.</text>
</comment>
<keyword evidence="2" id="KW-1185">Reference proteome</keyword>
<evidence type="ECO:0000313" key="1">
    <source>
        <dbReference type="EMBL" id="KAJ4461102.1"/>
    </source>
</evidence>
<organism evidence="1 2">
    <name type="scientific">Paratrimastix pyriformis</name>
    <dbReference type="NCBI Taxonomy" id="342808"/>
    <lineage>
        <taxon>Eukaryota</taxon>
        <taxon>Metamonada</taxon>
        <taxon>Preaxostyla</taxon>
        <taxon>Paratrimastigidae</taxon>
        <taxon>Paratrimastix</taxon>
    </lineage>
</organism>
<proteinExistence type="predicted"/>
<dbReference type="EMBL" id="JAPMOS010000009">
    <property type="protein sequence ID" value="KAJ4461102.1"/>
    <property type="molecule type" value="Genomic_DNA"/>
</dbReference>
<dbReference type="Proteomes" id="UP001141327">
    <property type="component" value="Unassembled WGS sequence"/>
</dbReference>
<gene>
    <name evidence="1" type="ORF">PAPYR_2549</name>
</gene>
<reference evidence="1" key="1">
    <citation type="journal article" date="2022" name="bioRxiv">
        <title>Genomics of Preaxostyla Flagellates Illuminates Evolutionary Transitions and the Path Towards Mitochondrial Loss.</title>
        <authorList>
            <person name="Novak L.V.F."/>
            <person name="Treitli S.C."/>
            <person name="Pyrih J."/>
            <person name="Halakuc P."/>
            <person name="Pipaliya S.V."/>
            <person name="Vacek V."/>
            <person name="Brzon O."/>
            <person name="Soukal P."/>
            <person name="Eme L."/>
            <person name="Dacks J.B."/>
            <person name="Karnkowska A."/>
            <person name="Elias M."/>
            <person name="Hampl V."/>
        </authorList>
    </citation>
    <scope>NUCLEOTIDE SEQUENCE</scope>
    <source>
        <strain evidence="1">RCP-MX</strain>
    </source>
</reference>
<evidence type="ECO:0008006" key="3">
    <source>
        <dbReference type="Google" id="ProtNLM"/>
    </source>
</evidence>
<protein>
    <recommendedName>
        <fullName evidence="3">Cyclin N-terminal domain-containing protein</fullName>
    </recommendedName>
</protein>
<accession>A0ABQ8UTP4</accession>
<sequence length="143" mass="16050">MESPQHEDVSSMMQVEAVVQGCVNWMQSHFPCMANSKSIKAQFEDITRIVRADDETLLLGMSLLMRYVDAHSGLPGKESEVVYLVVIALHLAQKVTRDQPIFNAIHCWSWHLSGHNLSRLALALALPRDLVEICLTPYLAFSS</sequence>
<name>A0ABQ8UTP4_9EUKA</name>